<keyword evidence="12 17" id="KW-0406">Ion transport</keyword>
<keyword evidence="7 17" id="KW-0812">Transmembrane</keyword>
<dbReference type="FunFam" id="1.20.5.780:FF:000006">
    <property type="entry name" value="FXYD domain-containing ion transport regulator"/>
    <property type="match status" value="1"/>
</dbReference>
<dbReference type="Pfam" id="PF02038">
    <property type="entry name" value="ATP1G1_PLM_MAT8"/>
    <property type="match status" value="1"/>
</dbReference>
<evidence type="ECO:0000256" key="12">
    <source>
        <dbReference type="ARBA" id="ARBA00023065"/>
    </source>
</evidence>
<evidence type="ECO:0000256" key="7">
    <source>
        <dbReference type="ARBA" id="ARBA00022692"/>
    </source>
</evidence>
<evidence type="ECO:0000256" key="14">
    <source>
        <dbReference type="ARBA" id="ARBA00023201"/>
    </source>
</evidence>
<dbReference type="InterPro" id="IPR047297">
    <property type="entry name" value="FXYD_motif"/>
</dbReference>
<dbReference type="Proteomes" id="UP000472268">
    <property type="component" value="Chromosome 16"/>
</dbReference>
<dbReference type="PANTHER" id="PTHR14132:SF11">
    <property type="entry name" value="FXYD DOMAIN-CONTAINING ION TRANSPORT REGULATOR 3"/>
    <property type="match status" value="1"/>
</dbReference>
<evidence type="ECO:0000256" key="3">
    <source>
        <dbReference type="ARBA" id="ARBA00022448"/>
    </source>
</evidence>
<feature type="region of interest" description="Disordered" evidence="18">
    <location>
        <begin position="153"/>
        <end position="172"/>
    </location>
</feature>
<keyword evidence="11" id="KW-0915">Sodium</keyword>
<comment type="subcellular location">
    <subcellularLocation>
        <location evidence="1">Cell membrane</location>
        <topology evidence="1">Single-pass type I membrane protein</topology>
    </subcellularLocation>
</comment>
<reference evidence="19" key="3">
    <citation type="submission" date="2025-09" db="UniProtKB">
        <authorList>
            <consortium name="Ensembl"/>
        </authorList>
    </citation>
    <scope>IDENTIFICATION</scope>
</reference>
<dbReference type="AlphaFoldDB" id="A0A673UWX7"/>
<dbReference type="InterPro" id="IPR000272">
    <property type="entry name" value="Ion-transport_regulator_FXYD"/>
</dbReference>
<keyword evidence="15" id="KW-0318">Glutathionylation</keyword>
<evidence type="ECO:0000256" key="2">
    <source>
        <dbReference type="ARBA" id="ARBA00005948"/>
    </source>
</evidence>
<evidence type="ECO:0000256" key="17">
    <source>
        <dbReference type="RuleBase" id="RU364131"/>
    </source>
</evidence>
<evidence type="ECO:0000256" key="6">
    <source>
        <dbReference type="ARBA" id="ARBA00022607"/>
    </source>
</evidence>
<evidence type="ECO:0000256" key="5">
    <source>
        <dbReference type="ARBA" id="ARBA00022538"/>
    </source>
</evidence>
<dbReference type="PROSITE" id="PS01310">
    <property type="entry name" value="FXYD"/>
    <property type="match status" value="1"/>
</dbReference>
<gene>
    <name evidence="19" type="primary">FXYD3</name>
</gene>
<evidence type="ECO:0000256" key="9">
    <source>
        <dbReference type="ARBA" id="ARBA00022958"/>
    </source>
</evidence>
<proteinExistence type="inferred from homology"/>
<dbReference type="GO" id="GO:0043269">
    <property type="term" value="P:regulation of monoatomic ion transport"/>
    <property type="evidence" value="ECO:0007669"/>
    <property type="project" value="InterPro"/>
</dbReference>
<keyword evidence="10 17" id="KW-1133">Transmembrane helix</keyword>
<keyword evidence="9" id="KW-0630">Potassium</keyword>
<dbReference type="CDD" id="cd20328">
    <property type="entry name" value="FXYD3-like"/>
    <property type="match status" value="1"/>
</dbReference>
<keyword evidence="20" id="KW-1185">Reference proteome</keyword>
<keyword evidence="8" id="KW-0732">Signal</keyword>
<keyword evidence="14" id="KW-0739">Sodium transport</keyword>
<reference evidence="19 20" key="1">
    <citation type="submission" date="2019-05" db="EMBL/GenBank/DDBJ databases">
        <title>A Chromosome-scale Meerkat (S. suricatta) Genome Assembly.</title>
        <authorList>
            <person name="Dudchenko O."/>
            <person name="Lieberman Aiden E."/>
            <person name="Tung J."/>
            <person name="Barreiro L.B."/>
            <person name="Clutton-Brock T.H."/>
        </authorList>
    </citation>
    <scope>NUCLEOTIDE SEQUENCE [LARGE SCALE GENOMIC DNA]</scope>
</reference>
<keyword evidence="5" id="KW-0633">Potassium transport</keyword>
<dbReference type="GO" id="GO:0017080">
    <property type="term" value="F:sodium channel regulator activity"/>
    <property type="evidence" value="ECO:0007669"/>
    <property type="project" value="TreeGrafter"/>
</dbReference>
<evidence type="ECO:0000256" key="18">
    <source>
        <dbReference type="SAM" id="MobiDB-lite"/>
    </source>
</evidence>
<name>A0A673UWX7_SURSU</name>
<keyword evidence="3 17" id="KW-0813">Transport</keyword>
<evidence type="ECO:0000256" key="8">
    <source>
        <dbReference type="ARBA" id="ARBA00022729"/>
    </source>
</evidence>
<organism evidence="19 20">
    <name type="scientific">Suricata suricatta</name>
    <name type="common">Meerkat</name>
    <dbReference type="NCBI Taxonomy" id="37032"/>
    <lineage>
        <taxon>Eukaryota</taxon>
        <taxon>Metazoa</taxon>
        <taxon>Chordata</taxon>
        <taxon>Craniata</taxon>
        <taxon>Vertebrata</taxon>
        <taxon>Euteleostomi</taxon>
        <taxon>Mammalia</taxon>
        <taxon>Eutheria</taxon>
        <taxon>Laurasiatheria</taxon>
        <taxon>Carnivora</taxon>
        <taxon>Feliformia</taxon>
        <taxon>Herpestidae</taxon>
        <taxon>Suricata</taxon>
    </lineage>
</organism>
<comment type="function">
    <text evidence="16">Associates with and regulates the activity of the sodium/potassium-transporting ATPase (NKA) which transports Na(+) out of the cell and K(+) into the cell. Reduces glutathionylation of the NKA beta-1 subunit ATP1B1, thus reversing glutathionylation-mediated inhibition of ATP1B1. Induces a hyperpolarization-activated chloride current when expressed in Xenopus oocytes.</text>
</comment>
<dbReference type="GO" id="GO:0006813">
    <property type="term" value="P:potassium ion transport"/>
    <property type="evidence" value="ECO:0007669"/>
    <property type="project" value="UniProtKB-KW"/>
</dbReference>
<keyword evidence="13 17" id="KW-0472">Membrane</keyword>
<sequence>MGTAGSPLGLGVGEKGVGAVPLRAGMRREPPSFRESNWFSTCPGLLRAWRLWIKAGPRLSSPILSLPSWNFPSRLRSHTGQLEAATMQEVTLSLLILLTGLPALDANDPEDKNSPFYYDWHRLRIGGLICSGVLCAIGIIVLMSGKCKCKFSQKPSHHPGDAPPLITPGNTGPEWGEGNGVWGLGERVHVCTCARSLGRELHLHSQADPSSPSGSAHH</sequence>
<evidence type="ECO:0000256" key="10">
    <source>
        <dbReference type="ARBA" id="ARBA00022989"/>
    </source>
</evidence>
<evidence type="ECO:0000313" key="19">
    <source>
        <dbReference type="Ensembl" id="ENSSSUP00005029933.1"/>
    </source>
</evidence>
<feature type="transmembrane region" description="Helical" evidence="17">
    <location>
        <begin position="124"/>
        <end position="144"/>
    </location>
</feature>
<evidence type="ECO:0000256" key="11">
    <source>
        <dbReference type="ARBA" id="ARBA00023053"/>
    </source>
</evidence>
<protein>
    <recommendedName>
        <fullName evidence="17">FXYD domain-containing ion transport regulator</fullName>
    </recommendedName>
</protein>
<dbReference type="GO" id="GO:0005886">
    <property type="term" value="C:plasma membrane"/>
    <property type="evidence" value="ECO:0007669"/>
    <property type="project" value="UniProtKB-SubCell"/>
</dbReference>
<dbReference type="GO" id="GO:0006814">
    <property type="term" value="P:sodium ion transport"/>
    <property type="evidence" value="ECO:0007669"/>
    <property type="project" value="UniProtKB-KW"/>
</dbReference>
<evidence type="ECO:0000256" key="15">
    <source>
        <dbReference type="ARBA" id="ARBA00023206"/>
    </source>
</evidence>
<dbReference type="PANTHER" id="PTHR14132">
    <property type="entry name" value="SODIUM/POTASSIUM-TRANSPORTING ATPASE SUBUNIT GAMMA"/>
    <property type="match status" value="1"/>
</dbReference>
<accession>A0A673UWX7</accession>
<dbReference type="Gene3D" id="1.20.5.780">
    <property type="entry name" value="Single helix bin"/>
    <property type="match status" value="1"/>
</dbReference>
<keyword evidence="4" id="KW-1003">Cell membrane</keyword>
<evidence type="ECO:0000256" key="4">
    <source>
        <dbReference type="ARBA" id="ARBA00022475"/>
    </source>
</evidence>
<keyword evidence="6" id="KW-0740">Sodium/potassium transport</keyword>
<reference evidence="19" key="2">
    <citation type="submission" date="2025-08" db="UniProtKB">
        <authorList>
            <consortium name="Ensembl"/>
        </authorList>
    </citation>
    <scope>IDENTIFICATION</scope>
</reference>
<comment type="similarity">
    <text evidence="2 17">Belongs to the FXYD family.</text>
</comment>
<evidence type="ECO:0000256" key="16">
    <source>
        <dbReference type="ARBA" id="ARBA00059844"/>
    </source>
</evidence>
<evidence type="ECO:0000313" key="20">
    <source>
        <dbReference type="Proteomes" id="UP000472268"/>
    </source>
</evidence>
<evidence type="ECO:0000256" key="1">
    <source>
        <dbReference type="ARBA" id="ARBA00004251"/>
    </source>
</evidence>
<dbReference type="Ensembl" id="ENSSSUT00005034163.1">
    <property type="protein sequence ID" value="ENSSSUP00005029933.1"/>
    <property type="gene ID" value="ENSSSUG00005019328.1"/>
</dbReference>
<evidence type="ECO:0000256" key="13">
    <source>
        <dbReference type="ARBA" id="ARBA00023136"/>
    </source>
</evidence>